<name>A0A6J2YKM9_SITOR</name>
<dbReference type="InterPro" id="IPR001611">
    <property type="entry name" value="Leu-rich_rpt"/>
</dbReference>
<dbReference type="OrthoDB" id="271226at2759"/>
<dbReference type="PROSITE" id="PS51450">
    <property type="entry name" value="LRR"/>
    <property type="match status" value="3"/>
</dbReference>
<proteinExistence type="predicted"/>
<dbReference type="Gene3D" id="3.80.10.10">
    <property type="entry name" value="Ribonuclease Inhibitor"/>
    <property type="match status" value="2"/>
</dbReference>
<dbReference type="InterPro" id="IPR032675">
    <property type="entry name" value="LRR_dom_sf"/>
</dbReference>
<feature type="region of interest" description="Disordered" evidence="3">
    <location>
        <begin position="287"/>
        <end position="315"/>
    </location>
</feature>
<keyword evidence="4" id="KW-1185">Reference proteome</keyword>
<dbReference type="KEGG" id="soy:115888855"/>
<dbReference type="AlphaFoldDB" id="A0A6J2YKM9"/>
<dbReference type="InterPro" id="IPR003591">
    <property type="entry name" value="Leu-rich_rpt_typical-subtyp"/>
</dbReference>
<reference evidence="5" key="1">
    <citation type="submission" date="2025-08" db="UniProtKB">
        <authorList>
            <consortium name="RefSeq"/>
        </authorList>
    </citation>
    <scope>IDENTIFICATION</scope>
    <source>
        <tissue evidence="5">Gonads</tissue>
    </source>
</reference>
<dbReference type="SMART" id="SM00365">
    <property type="entry name" value="LRR_SD22"/>
    <property type="match status" value="3"/>
</dbReference>
<evidence type="ECO:0000313" key="5">
    <source>
        <dbReference type="RefSeq" id="XP_030764578.1"/>
    </source>
</evidence>
<dbReference type="SUPFAM" id="SSF52058">
    <property type="entry name" value="L domain-like"/>
    <property type="match status" value="1"/>
</dbReference>
<evidence type="ECO:0000256" key="3">
    <source>
        <dbReference type="SAM" id="MobiDB-lite"/>
    </source>
</evidence>
<evidence type="ECO:0000256" key="2">
    <source>
        <dbReference type="ARBA" id="ARBA00022737"/>
    </source>
</evidence>
<dbReference type="PANTHER" id="PTHR15454:SF56">
    <property type="entry name" value="PROTEIN PHOSPHATASE 1 REGULATORY SUBUNIT 7-RELATED"/>
    <property type="match status" value="1"/>
</dbReference>
<sequence>MMAEGEGAYGRKTPLALRPEDYPFFEPPVPQFIVAYDIPVKDKKLTWDEASRCLNTLGRDETGARYAYLMITATDKKLTDISIVLSFKHVLFLDFSGNFLTMEALQVLSQMPFLILLKADRNRIESGALGEMPYLQVLSLNINKVEETYDIAQPMLETLNLEFNQIFTAQFESERLPHLKELDLKGNHLMDISGMYPEHLERLFAAQNKITRISGLAMSKLTNLTTLHLRDNKIKKLNGFSEYFTKLEYLNVRNNNITKLRQFRKLACLPNLRTLIITGNPVRGKQRFDTVKGEGGAEEDEDDPQEEAFGEDGPVRRMDPVRVGLLVLLPNLTRIDKDLVTLEEREEALMTKDKQMELIMGEISSDEETEPPTTTYTSEVGGESETDFEDEKPVEIFNPSNTEEEDDD</sequence>
<organism evidence="4 5">
    <name type="scientific">Sitophilus oryzae</name>
    <name type="common">Rice weevil</name>
    <name type="synonym">Curculio oryzae</name>
    <dbReference type="NCBI Taxonomy" id="7048"/>
    <lineage>
        <taxon>Eukaryota</taxon>
        <taxon>Metazoa</taxon>
        <taxon>Ecdysozoa</taxon>
        <taxon>Arthropoda</taxon>
        <taxon>Hexapoda</taxon>
        <taxon>Insecta</taxon>
        <taxon>Pterygota</taxon>
        <taxon>Neoptera</taxon>
        <taxon>Endopterygota</taxon>
        <taxon>Coleoptera</taxon>
        <taxon>Polyphaga</taxon>
        <taxon>Cucujiformia</taxon>
        <taxon>Curculionidae</taxon>
        <taxon>Dryophthorinae</taxon>
        <taxon>Sitophilus</taxon>
    </lineage>
</organism>
<accession>A0A6J2YKM9</accession>
<dbReference type="InParanoid" id="A0A6J2YKM9"/>
<keyword evidence="2" id="KW-0677">Repeat</keyword>
<feature type="region of interest" description="Disordered" evidence="3">
    <location>
        <begin position="361"/>
        <end position="408"/>
    </location>
</feature>
<keyword evidence="1" id="KW-0433">Leucine-rich repeat</keyword>
<gene>
    <name evidence="5" type="primary">LOC115888855</name>
</gene>
<evidence type="ECO:0000313" key="4">
    <source>
        <dbReference type="Proteomes" id="UP000504635"/>
    </source>
</evidence>
<dbReference type="SMART" id="SM00369">
    <property type="entry name" value="LRR_TYP"/>
    <property type="match status" value="3"/>
</dbReference>
<protein>
    <submittedName>
        <fullName evidence="5">Leucine-rich repeat-containing protein 23-like</fullName>
    </submittedName>
</protein>
<dbReference type="GeneID" id="115888855"/>
<dbReference type="Pfam" id="PF13516">
    <property type="entry name" value="LRR_6"/>
    <property type="match status" value="1"/>
</dbReference>
<evidence type="ECO:0000256" key="1">
    <source>
        <dbReference type="ARBA" id="ARBA00022614"/>
    </source>
</evidence>
<dbReference type="PANTHER" id="PTHR15454">
    <property type="entry name" value="NISCHARIN RELATED"/>
    <property type="match status" value="1"/>
</dbReference>
<feature type="compositionally biased region" description="Acidic residues" evidence="3">
    <location>
        <begin position="296"/>
        <end position="310"/>
    </location>
</feature>
<dbReference type="Proteomes" id="UP000504635">
    <property type="component" value="Unplaced"/>
</dbReference>
<dbReference type="InterPro" id="IPR025875">
    <property type="entry name" value="Leu-rich_rpt_4"/>
</dbReference>
<dbReference type="Pfam" id="PF12799">
    <property type="entry name" value="LRR_4"/>
    <property type="match status" value="2"/>
</dbReference>
<feature type="compositionally biased region" description="Acidic residues" evidence="3">
    <location>
        <begin position="382"/>
        <end position="392"/>
    </location>
</feature>
<dbReference type="RefSeq" id="XP_030764578.1">
    <property type="nucleotide sequence ID" value="XM_030908718.1"/>
</dbReference>
<dbReference type="GO" id="GO:0005737">
    <property type="term" value="C:cytoplasm"/>
    <property type="evidence" value="ECO:0007669"/>
    <property type="project" value="TreeGrafter"/>
</dbReference>